<accession>X1ALU8</accession>
<sequence>KWEWLTQQQWTTDQITSMYRREKIDNPDARFLLSEVGWRDDVTDDIINLSFSIPNAMLLLQGNLQAEETEENILDDLGHADIHPDYRQKYIDAVLTKPSSSDLIAYELRQENKLADLQSKLKQIGIHPDWFDVYSTLADRIPPVADIITMAVREAFTPSVAARFGQYEDFPRDFAKYAGQQGLSEDWAKRYWAAHWGLPSPQQGFEMLHRGVITEDDLSLLMKAQDIMPFWRDKMSAIAYRNLTRVDVRRMFEYGVLTREGVFKNYRDQGYNDENAENMTAFTVAYVTKQQTHTAQDDIVKA</sequence>
<feature type="non-terminal residue" evidence="1">
    <location>
        <position position="1"/>
    </location>
</feature>
<feature type="non-terminal residue" evidence="1">
    <location>
        <position position="302"/>
    </location>
</feature>
<dbReference type="AlphaFoldDB" id="X1ALU8"/>
<protein>
    <submittedName>
        <fullName evidence="1">Uncharacterized protein</fullName>
    </submittedName>
</protein>
<organism evidence="1">
    <name type="scientific">marine sediment metagenome</name>
    <dbReference type="NCBI Taxonomy" id="412755"/>
    <lineage>
        <taxon>unclassified sequences</taxon>
        <taxon>metagenomes</taxon>
        <taxon>ecological metagenomes</taxon>
    </lineage>
</organism>
<reference evidence="1" key="1">
    <citation type="journal article" date="2014" name="Front. Microbiol.">
        <title>High frequency of phylogenetically diverse reductive dehalogenase-homologous genes in deep subseafloor sedimentary metagenomes.</title>
        <authorList>
            <person name="Kawai M."/>
            <person name="Futagami T."/>
            <person name="Toyoda A."/>
            <person name="Takaki Y."/>
            <person name="Nishi S."/>
            <person name="Hori S."/>
            <person name="Arai W."/>
            <person name="Tsubouchi T."/>
            <person name="Morono Y."/>
            <person name="Uchiyama I."/>
            <person name="Ito T."/>
            <person name="Fujiyama A."/>
            <person name="Inagaki F."/>
            <person name="Takami H."/>
        </authorList>
    </citation>
    <scope>NUCLEOTIDE SEQUENCE</scope>
    <source>
        <strain evidence="1">Expedition CK06-06</strain>
    </source>
</reference>
<gene>
    <name evidence="1" type="ORF">S01H4_24182</name>
</gene>
<proteinExistence type="predicted"/>
<comment type="caution">
    <text evidence="1">The sequence shown here is derived from an EMBL/GenBank/DDBJ whole genome shotgun (WGS) entry which is preliminary data.</text>
</comment>
<name>X1ALU8_9ZZZZ</name>
<dbReference type="EMBL" id="BART01011328">
    <property type="protein sequence ID" value="GAG83650.1"/>
    <property type="molecule type" value="Genomic_DNA"/>
</dbReference>
<evidence type="ECO:0000313" key="1">
    <source>
        <dbReference type="EMBL" id="GAG83650.1"/>
    </source>
</evidence>